<dbReference type="Gene3D" id="3.30.450.40">
    <property type="match status" value="1"/>
</dbReference>
<protein>
    <submittedName>
        <fullName evidence="5">GAF modulated transcriptional regulator, LuxR family</fullName>
    </submittedName>
</protein>
<dbReference type="Proteomes" id="UP000184363">
    <property type="component" value="Unassembled WGS sequence"/>
</dbReference>
<keyword evidence="3" id="KW-0804">Transcription</keyword>
<dbReference type="SMART" id="SM00065">
    <property type="entry name" value="GAF"/>
    <property type="match status" value="1"/>
</dbReference>
<dbReference type="PROSITE" id="PS50043">
    <property type="entry name" value="HTH_LUXR_2"/>
    <property type="match status" value="1"/>
</dbReference>
<evidence type="ECO:0000259" key="4">
    <source>
        <dbReference type="PROSITE" id="PS50043"/>
    </source>
</evidence>
<evidence type="ECO:0000256" key="2">
    <source>
        <dbReference type="ARBA" id="ARBA00023125"/>
    </source>
</evidence>
<dbReference type="PANTHER" id="PTHR44688">
    <property type="entry name" value="DNA-BINDING TRANSCRIPTIONAL ACTIVATOR DEVR_DOSR"/>
    <property type="match status" value="1"/>
</dbReference>
<gene>
    <name evidence="5" type="ORF">SAMN05443637_10388</name>
</gene>
<evidence type="ECO:0000313" key="6">
    <source>
        <dbReference type="Proteomes" id="UP000184363"/>
    </source>
</evidence>
<dbReference type="GO" id="GO:0006355">
    <property type="term" value="P:regulation of DNA-templated transcription"/>
    <property type="evidence" value="ECO:0007669"/>
    <property type="project" value="InterPro"/>
</dbReference>
<dbReference type="EMBL" id="FRAP01000003">
    <property type="protein sequence ID" value="SHK15142.1"/>
    <property type="molecule type" value="Genomic_DNA"/>
</dbReference>
<dbReference type="Pfam" id="PF00196">
    <property type="entry name" value="GerE"/>
    <property type="match status" value="1"/>
</dbReference>
<keyword evidence="6" id="KW-1185">Reference proteome</keyword>
<dbReference type="InterPro" id="IPR016032">
    <property type="entry name" value="Sig_transdc_resp-reg_C-effctor"/>
</dbReference>
<reference evidence="5 6" key="1">
    <citation type="submission" date="2016-11" db="EMBL/GenBank/DDBJ databases">
        <authorList>
            <person name="Jaros S."/>
            <person name="Januszkiewicz K."/>
            <person name="Wedrychowicz H."/>
        </authorList>
    </citation>
    <scope>NUCLEOTIDE SEQUENCE [LARGE SCALE GENOMIC DNA]</scope>
    <source>
        <strain evidence="5 6">DSM 43832</strain>
    </source>
</reference>
<name>A0A1M6Q4I2_PSETH</name>
<keyword evidence="1" id="KW-0805">Transcription regulation</keyword>
<dbReference type="PRINTS" id="PR00038">
    <property type="entry name" value="HTHLUXR"/>
</dbReference>
<accession>A0A1M6Q4I2</accession>
<dbReference type="Gene3D" id="1.10.10.10">
    <property type="entry name" value="Winged helix-like DNA-binding domain superfamily/Winged helix DNA-binding domain"/>
    <property type="match status" value="1"/>
</dbReference>
<dbReference type="CDD" id="cd06170">
    <property type="entry name" value="LuxR_C_like"/>
    <property type="match status" value="1"/>
</dbReference>
<dbReference type="Pfam" id="PF01590">
    <property type="entry name" value="GAF"/>
    <property type="match status" value="1"/>
</dbReference>
<dbReference type="GO" id="GO:0003677">
    <property type="term" value="F:DNA binding"/>
    <property type="evidence" value="ECO:0007669"/>
    <property type="project" value="UniProtKB-KW"/>
</dbReference>
<sequence length="270" mass="29099">MDNGVALADTIDRLLPERLRSVRHLTGLPVVFGGVTRPSSRGRDLVLTRLVGTKGNGLRNLTVPRGTGLGGAVLSREAPGRVDHYATATTITHEYDRVVVDQERLTGVLAVPVIVRGTVHGVLYAADRSDQPIGDRAMRLTEVVADQLAKDVERMQQPEPAEADDPVAAALDDLARLIDETADPALRARLQAIHTAIARPRGTGRSDVRLTPREIDVLRLVAIGARNVEIAARLCLSPETVRCYLRTAMRKLGVHTRTAAVHAARLAGAL</sequence>
<dbReference type="PANTHER" id="PTHR44688:SF16">
    <property type="entry name" value="DNA-BINDING TRANSCRIPTIONAL ACTIVATOR DEVR_DOSR"/>
    <property type="match status" value="1"/>
</dbReference>
<dbReference type="SUPFAM" id="SSF46894">
    <property type="entry name" value="C-terminal effector domain of the bipartite response regulators"/>
    <property type="match status" value="1"/>
</dbReference>
<organism evidence="5 6">
    <name type="scientific">Pseudonocardia thermophila</name>
    <dbReference type="NCBI Taxonomy" id="1848"/>
    <lineage>
        <taxon>Bacteria</taxon>
        <taxon>Bacillati</taxon>
        <taxon>Actinomycetota</taxon>
        <taxon>Actinomycetes</taxon>
        <taxon>Pseudonocardiales</taxon>
        <taxon>Pseudonocardiaceae</taxon>
        <taxon>Pseudonocardia</taxon>
    </lineage>
</organism>
<dbReference type="SUPFAM" id="SSF55781">
    <property type="entry name" value="GAF domain-like"/>
    <property type="match status" value="1"/>
</dbReference>
<proteinExistence type="predicted"/>
<keyword evidence="2" id="KW-0238">DNA-binding</keyword>
<dbReference type="RefSeq" id="WP_084754428.1">
    <property type="nucleotide sequence ID" value="NZ_CALGVN010000033.1"/>
</dbReference>
<dbReference type="InterPro" id="IPR029016">
    <property type="entry name" value="GAF-like_dom_sf"/>
</dbReference>
<evidence type="ECO:0000256" key="1">
    <source>
        <dbReference type="ARBA" id="ARBA00023015"/>
    </source>
</evidence>
<dbReference type="SMART" id="SM00421">
    <property type="entry name" value="HTH_LUXR"/>
    <property type="match status" value="1"/>
</dbReference>
<dbReference type="AlphaFoldDB" id="A0A1M6Q4I2"/>
<evidence type="ECO:0000256" key="3">
    <source>
        <dbReference type="ARBA" id="ARBA00023163"/>
    </source>
</evidence>
<dbReference type="InterPro" id="IPR036388">
    <property type="entry name" value="WH-like_DNA-bd_sf"/>
</dbReference>
<evidence type="ECO:0000313" key="5">
    <source>
        <dbReference type="EMBL" id="SHK15142.1"/>
    </source>
</evidence>
<dbReference type="InterPro" id="IPR000792">
    <property type="entry name" value="Tscrpt_reg_LuxR_C"/>
</dbReference>
<dbReference type="InterPro" id="IPR003018">
    <property type="entry name" value="GAF"/>
</dbReference>
<feature type="domain" description="HTH luxR-type" evidence="4">
    <location>
        <begin position="203"/>
        <end position="268"/>
    </location>
</feature>
<dbReference type="STRING" id="1848.SAMN05443637_10388"/>